<name>G3I7H1_CRIGR</name>
<dbReference type="Proteomes" id="UP000001075">
    <property type="component" value="Unassembled WGS sequence"/>
</dbReference>
<dbReference type="InParanoid" id="G3I7H1"/>
<evidence type="ECO:0000313" key="1">
    <source>
        <dbReference type="EMBL" id="EGV96605.1"/>
    </source>
</evidence>
<sequence>MGFSKLYMPRERLYADGQQGGVAGPSGDGIWGIQESLVIHQHPWGNSWIKMRSWELYS</sequence>
<gene>
    <name evidence="1" type="ORF">I79_019460</name>
</gene>
<evidence type="ECO:0000313" key="2">
    <source>
        <dbReference type="Proteomes" id="UP000001075"/>
    </source>
</evidence>
<reference evidence="2" key="1">
    <citation type="journal article" date="2011" name="Nat. Biotechnol.">
        <title>The genomic sequence of the Chinese hamster ovary (CHO)-K1 cell line.</title>
        <authorList>
            <person name="Xu X."/>
            <person name="Nagarajan H."/>
            <person name="Lewis N.E."/>
            <person name="Pan S."/>
            <person name="Cai Z."/>
            <person name="Liu X."/>
            <person name="Chen W."/>
            <person name="Xie M."/>
            <person name="Wang W."/>
            <person name="Hammond S."/>
            <person name="Andersen M.R."/>
            <person name="Neff N."/>
            <person name="Passarelli B."/>
            <person name="Koh W."/>
            <person name="Fan H.C."/>
            <person name="Wang J."/>
            <person name="Gui Y."/>
            <person name="Lee K.H."/>
            <person name="Betenbaugh M.J."/>
            <person name="Quake S.R."/>
            <person name="Famili I."/>
            <person name="Palsson B.O."/>
            <person name="Wang J."/>
        </authorList>
    </citation>
    <scope>NUCLEOTIDE SEQUENCE [LARGE SCALE GENOMIC DNA]</scope>
    <source>
        <strain evidence="2">CHO K1 cell line</strain>
    </source>
</reference>
<protein>
    <submittedName>
        <fullName evidence="1">Uncharacterized protein</fullName>
    </submittedName>
</protein>
<accession>G3I7H1</accession>
<organism evidence="1 2">
    <name type="scientific">Cricetulus griseus</name>
    <name type="common">Chinese hamster</name>
    <name type="synonym">Cricetulus barabensis griseus</name>
    <dbReference type="NCBI Taxonomy" id="10029"/>
    <lineage>
        <taxon>Eukaryota</taxon>
        <taxon>Metazoa</taxon>
        <taxon>Chordata</taxon>
        <taxon>Craniata</taxon>
        <taxon>Vertebrata</taxon>
        <taxon>Euteleostomi</taxon>
        <taxon>Mammalia</taxon>
        <taxon>Eutheria</taxon>
        <taxon>Euarchontoglires</taxon>
        <taxon>Glires</taxon>
        <taxon>Rodentia</taxon>
        <taxon>Myomorpha</taxon>
        <taxon>Muroidea</taxon>
        <taxon>Cricetidae</taxon>
        <taxon>Cricetinae</taxon>
        <taxon>Cricetulus</taxon>
    </lineage>
</organism>
<dbReference type="EMBL" id="JH001429">
    <property type="protein sequence ID" value="EGV96605.1"/>
    <property type="molecule type" value="Genomic_DNA"/>
</dbReference>
<dbReference type="AlphaFoldDB" id="G3I7H1"/>
<proteinExistence type="predicted"/>